<sequence length="274" mass="29475">MALFDWLSPKKKSSKSDLAPVSSGLSRMDSTRPVMKSAKVPQQPEGQPGKPANRKHERMARRELLYGVVRECMANAGVVSAGYKFKVLSLDARGRQFLVMVDLSREFAGDAVRLAEVEAMVAQSAKARFDIMVTAVYWRTIEHVATGMAASSRPAPLTSNSKPMPLVSQPAPLAVDAALPDEAASPRKVAPARFEPLNSDEVAAFKAALARGVSGSEALTQAQESTPVAKSFDGQAKHGPQSYTLLTGFEDTELPDSDMRVPQALSATQYGDLR</sequence>
<feature type="compositionally biased region" description="Polar residues" evidence="1">
    <location>
        <begin position="265"/>
        <end position="274"/>
    </location>
</feature>
<name>A0A923S0Z6_9BURK</name>
<comment type="caution">
    <text evidence="2">The sequence shown here is derived from an EMBL/GenBank/DDBJ whole genome shotgun (WGS) entry which is preliminary data.</text>
</comment>
<organism evidence="2 3">
    <name type="scientific">Ramlibacter albus</name>
    <dbReference type="NCBI Taxonomy" id="2079448"/>
    <lineage>
        <taxon>Bacteria</taxon>
        <taxon>Pseudomonadati</taxon>
        <taxon>Pseudomonadota</taxon>
        <taxon>Betaproteobacteria</taxon>
        <taxon>Burkholderiales</taxon>
        <taxon>Comamonadaceae</taxon>
        <taxon>Ramlibacter</taxon>
    </lineage>
</organism>
<evidence type="ECO:0000256" key="1">
    <source>
        <dbReference type="SAM" id="MobiDB-lite"/>
    </source>
</evidence>
<accession>A0A923S0Z6</accession>
<reference evidence="2" key="1">
    <citation type="submission" date="2020-08" db="EMBL/GenBank/DDBJ databases">
        <title>Ramlibacter sp. GTP1 16S ribosomal RNA gene genome sequencing and assembly.</title>
        <authorList>
            <person name="Kang M."/>
        </authorList>
    </citation>
    <scope>NUCLEOTIDE SEQUENCE</scope>
    <source>
        <strain evidence="2">GTP1</strain>
    </source>
</reference>
<feature type="region of interest" description="Disordered" evidence="1">
    <location>
        <begin position="218"/>
        <end position="274"/>
    </location>
</feature>
<evidence type="ECO:0000313" key="2">
    <source>
        <dbReference type="EMBL" id="MBC5763746.1"/>
    </source>
</evidence>
<dbReference type="RefSeq" id="WP_187080177.1">
    <property type="nucleotide sequence ID" value="NZ_JACORU010000001.1"/>
</dbReference>
<dbReference type="AlphaFoldDB" id="A0A923S0Z6"/>
<gene>
    <name evidence="2" type="ORF">H8R02_04745</name>
</gene>
<proteinExistence type="predicted"/>
<protein>
    <submittedName>
        <fullName evidence="2">Uncharacterized protein</fullName>
    </submittedName>
</protein>
<dbReference type="Proteomes" id="UP000596827">
    <property type="component" value="Unassembled WGS sequence"/>
</dbReference>
<feature type="region of interest" description="Disordered" evidence="1">
    <location>
        <begin position="1"/>
        <end position="57"/>
    </location>
</feature>
<keyword evidence="3" id="KW-1185">Reference proteome</keyword>
<evidence type="ECO:0000313" key="3">
    <source>
        <dbReference type="Proteomes" id="UP000596827"/>
    </source>
</evidence>
<feature type="compositionally biased region" description="Polar residues" evidence="1">
    <location>
        <begin position="218"/>
        <end position="228"/>
    </location>
</feature>
<dbReference type="EMBL" id="JACORU010000001">
    <property type="protein sequence ID" value="MBC5763746.1"/>
    <property type="molecule type" value="Genomic_DNA"/>
</dbReference>